<name>A0A7Y9IQA5_9BURK</name>
<evidence type="ECO:0000313" key="1">
    <source>
        <dbReference type="EMBL" id="NYE81009.1"/>
    </source>
</evidence>
<keyword evidence="2" id="KW-1185">Reference proteome</keyword>
<proteinExistence type="predicted"/>
<sequence>MVVIDTNDGFRRCSSHSASRAVVQPSTDRRMSAARSSELTVSPRSGQWASRACSRGAVCRRFKPWAHLGIVERRPLNSQAGRALPGPSCGPPRWPRPRWPAWAVSRQKSRNAWPSTRPWCWSATKKLLVASGRRTRAAGGVSRIRCDSDTFTNCRSSQQLVEPYTPTTLIAAHYLNEHQLAAVSGRRVHRLERCP</sequence>
<dbReference type="Proteomes" id="UP000542125">
    <property type="component" value="Unassembled WGS sequence"/>
</dbReference>
<dbReference type="AlphaFoldDB" id="A0A7Y9IQA5"/>
<gene>
    <name evidence="1" type="ORF">FHW18_000280</name>
</gene>
<protein>
    <submittedName>
        <fullName evidence="1">Uncharacterized protein</fullName>
    </submittedName>
</protein>
<dbReference type="EMBL" id="JACBYR010000001">
    <property type="protein sequence ID" value="NYE81009.1"/>
    <property type="molecule type" value="Genomic_DNA"/>
</dbReference>
<reference evidence="1 2" key="1">
    <citation type="submission" date="2020-07" db="EMBL/GenBank/DDBJ databases">
        <title>Genomic Encyclopedia of Type Strains, Phase IV (KMG-V): Genome sequencing to study the core and pangenomes of soil and plant-associated prokaryotes.</title>
        <authorList>
            <person name="Whitman W."/>
        </authorList>
    </citation>
    <scope>NUCLEOTIDE SEQUENCE [LARGE SCALE GENOMIC DNA]</scope>
    <source>
        <strain evidence="1 2">SAS40</strain>
    </source>
</reference>
<accession>A0A7Y9IQA5</accession>
<comment type="caution">
    <text evidence="1">The sequence shown here is derived from an EMBL/GenBank/DDBJ whole genome shotgun (WGS) entry which is preliminary data.</text>
</comment>
<evidence type="ECO:0000313" key="2">
    <source>
        <dbReference type="Proteomes" id="UP000542125"/>
    </source>
</evidence>
<organism evidence="1 2">
    <name type="scientific">Pigmentiphaga litoralis</name>
    <dbReference type="NCBI Taxonomy" id="516702"/>
    <lineage>
        <taxon>Bacteria</taxon>
        <taxon>Pseudomonadati</taxon>
        <taxon>Pseudomonadota</taxon>
        <taxon>Betaproteobacteria</taxon>
        <taxon>Burkholderiales</taxon>
        <taxon>Alcaligenaceae</taxon>
        <taxon>Pigmentiphaga</taxon>
    </lineage>
</organism>